<dbReference type="PANTHER" id="PTHR35790:SF4">
    <property type="entry name" value="HTH-TYPE TRANSCRIPTIONAL REGULATOR PCHR"/>
    <property type="match status" value="1"/>
</dbReference>
<comment type="caution">
    <text evidence="5">The sequence shown here is derived from an EMBL/GenBank/DDBJ whole genome shotgun (WGS) entry which is preliminary data.</text>
</comment>
<evidence type="ECO:0000256" key="1">
    <source>
        <dbReference type="ARBA" id="ARBA00023015"/>
    </source>
</evidence>
<name>A0ABV7EQ61_9GAMM</name>
<dbReference type="InterPro" id="IPR036388">
    <property type="entry name" value="WH-like_DNA-bd_sf"/>
</dbReference>
<dbReference type="Proteomes" id="UP001595462">
    <property type="component" value="Unassembled WGS sequence"/>
</dbReference>
<feature type="domain" description="HTH marR-type" evidence="4">
    <location>
        <begin position="32"/>
        <end position="165"/>
    </location>
</feature>
<organism evidence="5 6">
    <name type="scientific">Salinisphaera aquimarina</name>
    <dbReference type="NCBI Taxonomy" id="2094031"/>
    <lineage>
        <taxon>Bacteria</taxon>
        <taxon>Pseudomonadati</taxon>
        <taxon>Pseudomonadota</taxon>
        <taxon>Gammaproteobacteria</taxon>
        <taxon>Salinisphaerales</taxon>
        <taxon>Salinisphaeraceae</taxon>
        <taxon>Salinisphaera</taxon>
    </lineage>
</organism>
<dbReference type="PROSITE" id="PS50995">
    <property type="entry name" value="HTH_MARR_2"/>
    <property type="match status" value="1"/>
</dbReference>
<gene>
    <name evidence="5" type="ORF">ACFOSU_08805</name>
</gene>
<keyword evidence="3" id="KW-0804">Transcription</keyword>
<accession>A0ABV7EQ61</accession>
<sequence>MASRSNTSPLCPDGRLSSPASRRHGRMVVNLENYIPYYLVSVNNALSRGASRQYLARFGVGIVEWRVISMLAIEPDIPAARVCEVVALDKAATSRALQRLNKLGYTQFEARERDPRAKTWRLSEAGLGLHDQLLTAALAREQRLIQDIEPEKLEVFLEVIRAMHHNLDVHFEDRAAVADD</sequence>
<dbReference type="RefSeq" id="WP_380688547.1">
    <property type="nucleotide sequence ID" value="NZ_JBHRSS010000003.1"/>
</dbReference>
<evidence type="ECO:0000313" key="6">
    <source>
        <dbReference type="Proteomes" id="UP001595462"/>
    </source>
</evidence>
<dbReference type="SMART" id="SM00347">
    <property type="entry name" value="HTH_MARR"/>
    <property type="match status" value="1"/>
</dbReference>
<dbReference type="InterPro" id="IPR052067">
    <property type="entry name" value="Metal_resp_HTH_trans_reg"/>
</dbReference>
<proteinExistence type="predicted"/>
<dbReference type="SUPFAM" id="SSF46785">
    <property type="entry name" value="Winged helix' DNA-binding domain"/>
    <property type="match status" value="1"/>
</dbReference>
<keyword evidence="2" id="KW-0238">DNA-binding</keyword>
<keyword evidence="1" id="KW-0805">Transcription regulation</keyword>
<protein>
    <submittedName>
        <fullName evidence="5">MarR family winged helix-turn-helix transcriptional regulator</fullName>
    </submittedName>
</protein>
<dbReference type="InterPro" id="IPR036390">
    <property type="entry name" value="WH_DNA-bd_sf"/>
</dbReference>
<dbReference type="Pfam" id="PF12802">
    <property type="entry name" value="MarR_2"/>
    <property type="match status" value="1"/>
</dbReference>
<reference evidence="6" key="1">
    <citation type="journal article" date="2019" name="Int. J. Syst. Evol. Microbiol.">
        <title>The Global Catalogue of Microorganisms (GCM) 10K type strain sequencing project: providing services to taxonomists for standard genome sequencing and annotation.</title>
        <authorList>
            <consortium name="The Broad Institute Genomics Platform"/>
            <consortium name="The Broad Institute Genome Sequencing Center for Infectious Disease"/>
            <person name="Wu L."/>
            <person name="Ma J."/>
        </authorList>
    </citation>
    <scope>NUCLEOTIDE SEQUENCE [LARGE SCALE GENOMIC DNA]</scope>
    <source>
        <strain evidence="6">KCTC 52640</strain>
    </source>
</reference>
<evidence type="ECO:0000313" key="5">
    <source>
        <dbReference type="EMBL" id="MFC3103990.1"/>
    </source>
</evidence>
<keyword evidence="6" id="KW-1185">Reference proteome</keyword>
<evidence type="ECO:0000259" key="4">
    <source>
        <dbReference type="PROSITE" id="PS50995"/>
    </source>
</evidence>
<evidence type="ECO:0000256" key="2">
    <source>
        <dbReference type="ARBA" id="ARBA00023125"/>
    </source>
</evidence>
<dbReference type="Gene3D" id="1.10.10.10">
    <property type="entry name" value="Winged helix-like DNA-binding domain superfamily/Winged helix DNA-binding domain"/>
    <property type="match status" value="1"/>
</dbReference>
<dbReference type="InterPro" id="IPR000835">
    <property type="entry name" value="HTH_MarR-typ"/>
</dbReference>
<dbReference type="PANTHER" id="PTHR35790">
    <property type="entry name" value="HTH-TYPE TRANSCRIPTIONAL REGULATOR PCHR"/>
    <property type="match status" value="1"/>
</dbReference>
<evidence type="ECO:0000256" key="3">
    <source>
        <dbReference type="ARBA" id="ARBA00023163"/>
    </source>
</evidence>
<dbReference type="EMBL" id="JBHRSS010000003">
    <property type="protein sequence ID" value="MFC3103990.1"/>
    <property type="molecule type" value="Genomic_DNA"/>
</dbReference>